<protein>
    <submittedName>
        <fullName evidence="1">Carboxypeptidase-like regulatory domain-containing protein</fullName>
    </submittedName>
</protein>
<evidence type="ECO:0000313" key="2">
    <source>
        <dbReference type="Proteomes" id="UP001302429"/>
    </source>
</evidence>
<gene>
    <name evidence="1" type="ORF">RB602_01630</name>
</gene>
<dbReference type="AlphaFoldDB" id="A0AA97F8H2"/>
<keyword evidence="2" id="KW-1185">Reference proteome</keyword>
<dbReference type="EMBL" id="CP136594">
    <property type="protein sequence ID" value="WOE75441.1"/>
    <property type="molecule type" value="Genomic_DNA"/>
</dbReference>
<accession>A0AA97F8H2</accession>
<reference evidence="1 2" key="1">
    <citation type="submission" date="2023-10" db="EMBL/GenBank/DDBJ databases">
        <title>Complete genome sequence of a Sphingomonadaceae bacterium.</title>
        <authorList>
            <person name="Yan C."/>
        </authorList>
    </citation>
    <scope>NUCLEOTIDE SEQUENCE [LARGE SCALE GENOMIC DNA]</scope>
    <source>
        <strain evidence="1 2">SCSIO 66989</strain>
    </source>
</reference>
<sequence>MPGFAQNESAAEASFTIGSDSASNGWQANDDDFLLLDIRSGQFRLGDGVRGYVTDRGVCVDFADVIMALDIPVRLDKKSRRATGWIFAEEENLTVDRDQNIVQNMNKRQSLAPGDLYDTPEGWCVDSRALSNWLGVTLTPDLSNALLLLTSERKLPFQRAAERKARAARIRPVKAFDLADLPQADQPYSVWETPSVDAVLSVGGLRDQAQGRGQFDVRYELFASGEIGKASVDARLASDNEGVPNSLRVRAYRADPRGDMLGPLKATQVAVGDVATISTPLVAQSVIGRGALVTNRPLQRPDTFDRTSFRGSLPVGWDAELYRNGQLLAFTENRADGRYEFIDVPLLFGVNDFEIVLYGPQGQVRREKLSLPVGQDSIPPGDTYYWAGATQAGRDLITLRDPVEVPTQGWRGTLGLEHGLDKRTSLGAAFHSLNIFGRRSNIFELSGRRAVGQALIEISGAYDADGNHAVRGQFLGQFGQSFVRAESIWGNDGFRSDQLQENVTRRQRLSLTHFFRSGDATIPIEVEAVHRSRNTGNDTLEASGRFSYAVRNLSLTSEVQWVRNTSRFGPDPDGLLDTALRANIRLGKFRLRGESRFRLSPESRFQSATIVGEWRQGRRSNWRAELGFDAQLDRTRLGIGYIRQFDKFSLNTSVEAASDGSFAAGINLAFSLGPDPRNGQLRFSNERLATNGQVMATVFRDINADGIRQHDEPLEADVELTAGRTVALTPTDANGRSVIDGLQPFQPVLVGVDAGSLPDPYLQPAGAGIVVTPRPGVAARVELPLVAAGEIDGTLVRPSGTGIGGVKLELLDVEGRIHTSTETEFDGFFLFDRVPYGRYTLRVEKLSADAIEADQLLKAPAIVLDDAEPLVNLGAIRIQGWRRRIAEAQD</sequence>
<name>A0AA97F8H2_9SPHN</name>
<dbReference type="SUPFAM" id="SSF49478">
    <property type="entry name" value="Cna protein B-type domain"/>
    <property type="match status" value="1"/>
</dbReference>
<dbReference type="InterPro" id="IPR013783">
    <property type="entry name" value="Ig-like_fold"/>
</dbReference>
<organism evidence="1 2">
    <name type="scientific">Alterisphingorhabdus coralli</name>
    <dbReference type="NCBI Taxonomy" id="3071408"/>
    <lineage>
        <taxon>Bacteria</taxon>
        <taxon>Pseudomonadati</taxon>
        <taxon>Pseudomonadota</taxon>
        <taxon>Alphaproteobacteria</taxon>
        <taxon>Sphingomonadales</taxon>
        <taxon>Sphingomonadaceae</taxon>
        <taxon>Alterisphingorhabdus (ex Yan et al. 2024)</taxon>
    </lineage>
</organism>
<dbReference type="Proteomes" id="UP001302429">
    <property type="component" value="Chromosome"/>
</dbReference>
<evidence type="ECO:0000313" key="1">
    <source>
        <dbReference type="EMBL" id="WOE75441.1"/>
    </source>
</evidence>
<dbReference type="Gene3D" id="2.60.40.10">
    <property type="entry name" value="Immunoglobulins"/>
    <property type="match status" value="1"/>
</dbReference>
<dbReference type="RefSeq" id="WP_317082351.1">
    <property type="nucleotide sequence ID" value="NZ_CP136594.1"/>
</dbReference>
<proteinExistence type="predicted"/>
<dbReference type="KEGG" id="acoa:RB602_01630"/>